<feature type="domain" description="Oxidoreductase molybdopterin-binding" evidence="5">
    <location>
        <begin position="43"/>
        <end position="219"/>
    </location>
</feature>
<reference evidence="7 8" key="1">
    <citation type="journal article" date="2017" name="Int. J. Syst. Evol. Microbiol.">
        <title>Pseudokineococcus basanitobsidens sp. nov., isolated from volcanic rock.</title>
        <authorList>
            <person name="Lee D.W."/>
            <person name="Park M.Y."/>
            <person name="Kim J.J."/>
            <person name="Kim B.S."/>
        </authorList>
    </citation>
    <scope>NUCLEOTIDE SEQUENCE [LARGE SCALE GENOMIC DNA]</scope>
    <source>
        <strain evidence="7 8">DSM 103726</strain>
    </source>
</reference>
<dbReference type="Proteomes" id="UP001387100">
    <property type="component" value="Unassembled WGS sequence"/>
</dbReference>
<organism evidence="7 8">
    <name type="scientific">Pseudokineococcus basanitobsidens</name>
    <dbReference type="NCBI Taxonomy" id="1926649"/>
    <lineage>
        <taxon>Bacteria</taxon>
        <taxon>Bacillati</taxon>
        <taxon>Actinomycetota</taxon>
        <taxon>Actinomycetes</taxon>
        <taxon>Kineosporiales</taxon>
        <taxon>Kineosporiaceae</taxon>
        <taxon>Pseudokineococcus</taxon>
    </lineage>
</organism>
<keyword evidence="3" id="KW-0479">Metal-binding</keyword>
<gene>
    <name evidence="7" type="ORF">WDZ17_16875</name>
</gene>
<keyword evidence="8" id="KW-1185">Reference proteome</keyword>
<accession>A0ABU8RPI9</accession>
<comment type="cofactor">
    <cofactor evidence="1">
        <name>Mo-molybdopterin</name>
        <dbReference type="ChEBI" id="CHEBI:71302"/>
    </cofactor>
</comment>
<evidence type="ECO:0000259" key="6">
    <source>
        <dbReference type="Pfam" id="PF03404"/>
    </source>
</evidence>
<dbReference type="InterPro" id="IPR008335">
    <property type="entry name" value="Mopterin_OxRdtase_euk"/>
</dbReference>
<evidence type="ECO:0000256" key="4">
    <source>
        <dbReference type="ARBA" id="ARBA00023002"/>
    </source>
</evidence>
<keyword evidence="2" id="KW-0500">Molybdenum</keyword>
<dbReference type="SUPFAM" id="SSF81296">
    <property type="entry name" value="E set domains"/>
    <property type="match status" value="1"/>
</dbReference>
<comment type="caution">
    <text evidence="7">The sequence shown here is derived from an EMBL/GenBank/DDBJ whole genome shotgun (WGS) entry which is preliminary data.</text>
</comment>
<dbReference type="Pfam" id="PF00174">
    <property type="entry name" value="Oxidored_molyb"/>
    <property type="match status" value="1"/>
</dbReference>
<protein>
    <submittedName>
        <fullName evidence="7">Sulfite oxidase</fullName>
    </submittedName>
</protein>
<evidence type="ECO:0000313" key="8">
    <source>
        <dbReference type="Proteomes" id="UP001387100"/>
    </source>
</evidence>
<evidence type="ECO:0000313" key="7">
    <source>
        <dbReference type="EMBL" id="MEJ5946970.1"/>
    </source>
</evidence>
<dbReference type="PANTHER" id="PTHR19372:SF7">
    <property type="entry name" value="SULFITE OXIDASE, MITOCHONDRIAL"/>
    <property type="match status" value="1"/>
</dbReference>
<dbReference type="InterPro" id="IPR005066">
    <property type="entry name" value="MoCF_OxRdtse_dimer"/>
</dbReference>
<dbReference type="InterPro" id="IPR036374">
    <property type="entry name" value="OxRdtase_Mopterin-bd_sf"/>
</dbReference>
<dbReference type="Gene3D" id="3.90.420.10">
    <property type="entry name" value="Oxidoreductase, molybdopterin-binding domain"/>
    <property type="match status" value="1"/>
</dbReference>
<dbReference type="SUPFAM" id="SSF56524">
    <property type="entry name" value="Oxidoreductase molybdopterin-binding domain"/>
    <property type="match status" value="1"/>
</dbReference>
<dbReference type="EMBL" id="JBBIAA010000045">
    <property type="protein sequence ID" value="MEJ5946970.1"/>
    <property type="molecule type" value="Genomic_DNA"/>
</dbReference>
<dbReference type="InterPro" id="IPR000572">
    <property type="entry name" value="OxRdtase_Mopterin-bd_dom"/>
</dbReference>
<name>A0ABU8RPI9_9ACTN</name>
<dbReference type="InterPro" id="IPR014756">
    <property type="entry name" value="Ig_E-set"/>
</dbReference>
<evidence type="ECO:0000256" key="1">
    <source>
        <dbReference type="ARBA" id="ARBA00001924"/>
    </source>
</evidence>
<dbReference type="Gene3D" id="2.60.40.650">
    <property type="match status" value="1"/>
</dbReference>
<keyword evidence="4" id="KW-0560">Oxidoreductase</keyword>
<dbReference type="PRINTS" id="PR00407">
    <property type="entry name" value="EUMOPTERIN"/>
</dbReference>
<dbReference type="CDD" id="cd02110">
    <property type="entry name" value="SO_family_Moco_dimer"/>
    <property type="match status" value="1"/>
</dbReference>
<sequence>MGTWGKRGDMLVHEHDPYNAEPPLGALAGEPVTSADTFYSRNHGPVPEVDPATWRLRVDGLVERELELTLEDLRAGFAERTLPATLQCAGNRRAGLVAVRDIPGEDPWRGGATSTATWTGVALADVLAAAGLREGAEHVCFSAPDVSQVADPPQPYGGSVPVAKATSPEVLLAWGMNGEPLPRVHGAPVRVVVPGWIGARSVKWLTGITVTAEPSDNYFQATAYRVLPPEADPRAAGPGDGISLGPAALSCELLDPADGSPVPCGRAVLTGYAYAGQDRAVARVDVSTDGGATWAQAEVDAPDGPWTWQHWRLRTDLAPGDVDVVARAWDSTGALQPEHAADLWNPKGYGNTSWARARLAVAPPAP</sequence>
<dbReference type="Pfam" id="PF03404">
    <property type="entry name" value="Mo-co_dimer"/>
    <property type="match status" value="1"/>
</dbReference>
<feature type="domain" description="Moybdenum cofactor oxidoreductase dimerisation" evidence="6">
    <location>
        <begin position="266"/>
        <end position="359"/>
    </location>
</feature>
<proteinExistence type="predicted"/>
<evidence type="ECO:0000259" key="5">
    <source>
        <dbReference type="Pfam" id="PF00174"/>
    </source>
</evidence>
<evidence type="ECO:0000256" key="3">
    <source>
        <dbReference type="ARBA" id="ARBA00022723"/>
    </source>
</evidence>
<evidence type="ECO:0000256" key="2">
    <source>
        <dbReference type="ARBA" id="ARBA00022505"/>
    </source>
</evidence>
<dbReference type="PANTHER" id="PTHR19372">
    <property type="entry name" value="SULFITE REDUCTASE"/>
    <property type="match status" value="1"/>
</dbReference>